<keyword evidence="9" id="KW-0807">Transducer</keyword>
<evidence type="ECO:0000256" key="2">
    <source>
        <dbReference type="ARBA" id="ARBA00010663"/>
    </source>
</evidence>
<keyword evidence="5 11" id="KW-1133">Transmembrane helix</keyword>
<comment type="subcellular location">
    <subcellularLocation>
        <location evidence="1">Cell membrane</location>
        <topology evidence="1">Multi-pass membrane protein</topology>
    </subcellularLocation>
</comment>
<dbReference type="InterPro" id="IPR000276">
    <property type="entry name" value="GPCR_Rhodpsn"/>
</dbReference>
<dbReference type="AlphaFoldDB" id="A0A151XCM4"/>
<dbReference type="PANTHER" id="PTHR24249">
    <property type="entry name" value="HISTAMINE RECEPTOR-RELATED G-PROTEIN COUPLED RECEPTOR"/>
    <property type="match status" value="1"/>
</dbReference>
<feature type="compositionally biased region" description="Basic and acidic residues" evidence="10">
    <location>
        <begin position="860"/>
        <end position="892"/>
    </location>
</feature>
<dbReference type="InterPro" id="IPR028336">
    <property type="entry name" value="GPR119"/>
</dbReference>
<feature type="transmembrane region" description="Helical" evidence="11">
    <location>
        <begin position="78"/>
        <end position="98"/>
    </location>
</feature>
<evidence type="ECO:0000256" key="10">
    <source>
        <dbReference type="SAM" id="MobiDB-lite"/>
    </source>
</evidence>
<dbReference type="GO" id="GO:0031210">
    <property type="term" value="F:phosphatidylcholine binding"/>
    <property type="evidence" value="ECO:0007669"/>
    <property type="project" value="InterPro"/>
</dbReference>
<keyword evidence="3" id="KW-1003">Cell membrane</keyword>
<dbReference type="GO" id="GO:0005886">
    <property type="term" value="C:plasma membrane"/>
    <property type="evidence" value="ECO:0007669"/>
    <property type="project" value="UniProtKB-SubCell"/>
</dbReference>
<accession>A0A151XCM4</accession>
<reference evidence="13 14" key="1">
    <citation type="submission" date="2015-09" db="EMBL/GenBank/DDBJ databases">
        <title>Trachymyrmex zeteki WGS genome.</title>
        <authorList>
            <person name="Nygaard S."/>
            <person name="Hu H."/>
            <person name="Boomsma J."/>
            <person name="Zhang G."/>
        </authorList>
    </citation>
    <scope>NUCLEOTIDE SEQUENCE [LARGE SCALE GENOMIC DNA]</scope>
    <source>
        <strain evidence="13">Tzet28-1</strain>
        <tissue evidence="13">Whole body</tissue>
    </source>
</reference>
<dbReference type="EMBL" id="KQ982298">
    <property type="protein sequence ID" value="KYQ58122.1"/>
    <property type="molecule type" value="Genomic_DNA"/>
</dbReference>
<evidence type="ECO:0000256" key="5">
    <source>
        <dbReference type="ARBA" id="ARBA00022989"/>
    </source>
</evidence>
<dbReference type="Gene3D" id="1.20.1070.10">
    <property type="entry name" value="Rhodopsin 7-helix transmembrane proteins"/>
    <property type="match status" value="1"/>
</dbReference>
<dbReference type="PRINTS" id="PR00237">
    <property type="entry name" value="GPCRRHODOPSN"/>
</dbReference>
<comment type="similarity">
    <text evidence="2">Belongs to the G-protein coupled receptor 1 family.</text>
</comment>
<gene>
    <name evidence="13" type="ORF">ALC60_02854</name>
</gene>
<dbReference type="OrthoDB" id="10042731at2759"/>
<evidence type="ECO:0000256" key="11">
    <source>
        <dbReference type="SAM" id="Phobius"/>
    </source>
</evidence>
<dbReference type="Pfam" id="PF00001">
    <property type="entry name" value="7tm_1"/>
    <property type="match status" value="1"/>
</dbReference>
<feature type="region of interest" description="Disordered" evidence="10">
    <location>
        <begin position="758"/>
        <end position="780"/>
    </location>
</feature>
<evidence type="ECO:0000313" key="14">
    <source>
        <dbReference type="Proteomes" id="UP000075809"/>
    </source>
</evidence>
<feature type="transmembrane region" description="Helical" evidence="11">
    <location>
        <begin position="203"/>
        <end position="230"/>
    </location>
</feature>
<keyword evidence="7 11" id="KW-0472">Membrane</keyword>
<dbReference type="InterPro" id="IPR017452">
    <property type="entry name" value="GPCR_Rhodpsn_7TM"/>
</dbReference>
<feature type="domain" description="G-protein coupled receptors family 1 profile" evidence="12">
    <location>
        <begin position="58"/>
        <end position="312"/>
    </location>
</feature>
<keyword evidence="4 11" id="KW-0812">Transmembrane</keyword>
<dbReference type="SUPFAM" id="SSF81321">
    <property type="entry name" value="Family A G protein-coupled receptor-like"/>
    <property type="match status" value="1"/>
</dbReference>
<keyword evidence="8 13" id="KW-0675">Receptor</keyword>
<name>A0A151XCM4_9HYME</name>
<feature type="transmembrane region" description="Helical" evidence="11">
    <location>
        <begin position="41"/>
        <end position="66"/>
    </location>
</feature>
<evidence type="ECO:0000256" key="7">
    <source>
        <dbReference type="ARBA" id="ARBA00023136"/>
    </source>
</evidence>
<evidence type="ECO:0000256" key="8">
    <source>
        <dbReference type="ARBA" id="ARBA00023170"/>
    </source>
</evidence>
<dbReference type="KEGG" id="mzt:108732141"/>
<evidence type="ECO:0000256" key="1">
    <source>
        <dbReference type="ARBA" id="ARBA00004651"/>
    </source>
</evidence>
<feature type="transmembrane region" description="Helical" evidence="11">
    <location>
        <begin position="110"/>
        <end position="140"/>
    </location>
</feature>
<evidence type="ECO:0000256" key="6">
    <source>
        <dbReference type="ARBA" id="ARBA00023040"/>
    </source>
</evidence>
<dbReference type="PANTHER" id="PTHR24249:SF372">
    <property type="entry name" value="G-PROTEIN COUPLED RECEPTORS FAMILY 1 PROFILE DOMAIN-CONTAINING PROTEIN"/>
    <property type="match status" value="1"/>
</dbReference>
<dbReference type="GO" id="GO:0004930">
    <property type="term" value="F:G protein-coupled receptor activity"/>
    <property type="evidence" value="ECO:0007669"/>
    <property type="project" value="UniProtKB-KW"/>
</dbReference>
<evidence type="ECO:0000256" key="9">
    <source>
        <dbReference type="ARBA" id="ARBA00023224"/>
    </source>
</evidence>
<keyword evidence="6" id="KW-0297">G-protein coupled receptor</keyword>
<evidence type="ECO:0000313" key="13">
    <source>
        <dbReference type="EMBL" id="KYQ58122.1"/>
    </source>
</evidence>
<evidence type="ECO:0000259" key="12">
    <source>
        <dbReference type="PROSITE" id="PS50262"/>
    </source>
</evidence>
<proteinExistence type="inferred from homology"/>
<dbReference type="Proteomes" id="UP000075809">
    <property type="component" value="Unassembled WGS sequence"/>
</dbReference>
<keyword evidence="14" id="KW-1185">Reference proteome</keyword>
<dbReference type="InterPro" id="IPR050569">
    <property type="entry name" value="TAAR"/>
</dbReference>
<dbReference type="GO" id="GO:0007189">
    <property type="term" value="P:adenylate cyclase-activating G protein-coupled receptor signaling pathway"/>
    <property type="evidence" value="ECO:0007669"/>
    <property type="project" value="InterPro"/>
</dbReference>
<evidence type="ECO:0000256" key="4">
    <source>
        <dbReference type="ARBA" id="ARBA00022692"/>
    </source>
</evidence>
<organism evidence="13 14">
    <name type="scientific">Mycetomoellerius zeteki</name>
    <dbReference type="NCBI Taxonomy" id="64791"/>
    <lineage>
        <taxon>Eukaryota</taxon>
        <taxon>Metazoa</taxon>
        <taxon>Ecdysozoa</taxon>
        <taxon>Arthropoda</taxon>
        <taxon>Hexapoda</taxon>
        <taxon>Insecta</taxon>
        <taxon>Pterygota</taxon>
        <taxon>Neoptera</taxon>
        <taxon>Endopterygota</taxon>
        <taxon>Hymenoptera</taxon>
        <taxon>Apocrita</taxon>
        <taxon>Aculeata</taxon>
        <taxon>Formicoidea</taxon>
        <taxon>Formicidae</taxon>
        <taxon>Myrmicinae</taxon>
        <taxon>Mycetomoellerius</taxon>
    </lineage>
</organism>
<evidence type="ECO:0000256" key="3">
    <source>
        <dbReference type="ARBA" id="ARBA00022475"/>
    </source>
</evidence>
<protein>
    <submittedName>
        <fullName evidence="13">Adenosine receptor A2b</fullName>
    </submittedName>
</protein>
<dbReference type="STRING" id="64791.A0A151XCM4"/>
<dbReference type="PROSITE" id="PS50262">
    <property type="entry name" value="G_PROTEIN_RECEP_F1_2"/>
    <property type="match status" value="1"/>
</dbReference>
<feature type="transmembrane region" description="Helical" evidence="11">
    <location>
        <begin position="161"/>
        <end position="183"/>
    </location>
</feature>
<sequence>MSALATDTPLPSTTFAGELTTSLTSTVTKIDTRLDISPVSVILAISIVCILSPITVTGNSIILAAFYRYKRLRTASNCLLVSLAISDFGIGVFMPVGMQLELSGLPENGVSALCIVPYCIAIALCSVSILVTVAIAVDRLTSLAQPLRYKNIITHSSVEKYIAVFWIYAIAVGLSPLIYAQIIGGMQSHSGNCRFDAAVLPPVRVFLVVAVWAPSALVLLGCYMYVYLVARAHARAIYTVELSFRHQTQTLALPRYGQTLAVTVGAFFILWLPFQTCMLVDIFCNTNILSEWMVVWLGLPILAHSGANPWIYAFHHGEMRIAAGKIAQDLVALFGVMPGHYGCSPTRCGTNTNLELAEVNYDEESNESRRHPPIEDCFTATKHHKALYKNRCLEISGRHIDISPEKHDIEHIASCSSRPGDIIEENIHDLTKMLEPRYIIDRNHVIDSNHNIDKIKNLKYLLDPTFNKIRHLRRLNHKRINGNNLPLIFKSEKFISYQNLKSNGSHSNRKFLRLNALSDPILNVDTSVVDTNNSNQVMCRVNNVAYQRRNSNLIVSDSNLGAATVHASEVDTRLFPISDISDNDTERHDYSVQNLNQGHEDALARHAMMLCRQMEDQQREAFSKASSRPRPKFRHFGRVNPNLKHRLRSTGCSFSSSALNNVRTSCETDILKRSVLPHLTITSNKLANLINLDSPSRNACTPAHIINFTAKTMTQTHRNLEALKHSESINAIGDPVMHRVTLLEPSNLMDSLVVPTIHSEPPSPIDPLPAASLQPEETQSLEIPRSVVDVFAQRAGSPLSKRSNRKPIPIVPTVLLNIEDLSESFEGDDQILSQRTDPPSGNTSTLEPIDLFEALLRNSDKGRDTGLPESIFAEHDSTRFSSRRPSDSKWSESSRSQEVLSSAAMEHQTAFPLSYSVNDFQTCNSDSDLNDLTSLDPFMCPDALTSSLRESFFSAPSMPDSDIFTSFEESYEPVFTPDSERDALAYSSMSTINLKRCAVEATFQSRSTESVHRVRHPSTRSCTILRVEPAVHSNRLRIRPCADYILKDSPPVKRNPRLAPLAIPTPTDICTPTFDIVSEIKSDNGIGVRV</sequence>
<dbReference type="CDD" id="cd15104">
    <property type="entry name" value="7tmA_GPR119_R_insulinotropic_receptor"/>
    <property type="match status" value="1"/>
</dbReference>
<feature type="region of interest" description="Disordered" evidence="10">
    <location>
        <begin position="860"/>
        <end position="895"/>
    </location>
</feature>
<feature type="transmembrane region" description="Helical" evidence="11">
    <location>
        <begin position="251"/>
        <end position="274"/>
    </location>
</feature>